<dbReference type="PANTHER" id="PTHR28147">
    <property type="entry name" value="N-GLYCOSYLATION PROTEIN EOS1"/>
    <property type="match status" value="1"/>
</dbReference>
<name>A0A316VVT5_9BASI</name>
<feature type="compositionally biased region" description="Polar residues" evidence="1">
    <location>
        <begin position="249"/>
        <end position="258"/>
    </location>
</feature>
<feature type="compositionally biased region" description="Polar residues" evidence="1">
    <location>
        <begin position="849"/>
        <end position="860"/>
    </location>
</feature>
<accession>A0A316VVT5</accession>
<feature type="compositionally biased region" description="Low complexity" evidence="1">
    <location>
        <begin position="259"/>
        <end position="275"/>
    </location>
</feature>
<feature type="compositionally biased region" description="Polar residues" evidence="1">
    <location>
        <begin position="348"/>
        <end position="365"/>
    </location>
</feature>
<feature type="compositionally biased region" description="Basic and acidic residues" evidence="1">
    <location>
        <begin position="210"/>
        <end position="220"/>
    </location>
</feature>
<dbReference type="RefSeq" id="XP_025368564.1">
    <property type="nucleotide sequence ID" value="XM_025517084.1"/>
</dbReference>
<feature type="region of interest" description="Disordered" evidence="1">
    <location>
        <begin position="758"/>
        <end position="868"/>
    </location>
</feature>
<evidence type="ECO:0000313" key="2">
    <source>
        <dbReference type="EMBL" id="PWN41404.1"/>
    </source>
</evidence>
<feature type="region of interest" description="Disordered" evidence="1">
    <location>
        <begin position="415"/>
        <end position="438"/>
    </location>
</feature>
<feature type="compositionally biased region" description="Basic and acidic residues" evidence="1">
    <location>
        <begin position="72"/>
        <end position="88"/>
    </location>
</feature>
<dbReference type="InterPro" id="IPR021100">
    <property type="entry name" value="N-glycosylation_EOS1"/>
</dbReference>
<feature type="compositionally biased region" description="Low complexity" evidence="1">
    <location>
        <begin position="370"/>
        <end position="388"/>
    </location>
</feature>
<organism evidence="2 3">
    <name type="scientific">Ceraceosorus guamensis</name>
    <dbReference type="NCBI Taxonomy" id="1522189"/>
    <lineage>
        <taxon>Eukaryota</taxon>
        <taxon>Fungi</taxon>
        <taxon>Dikarya</taxon>
        <taxon>Basidiomycota</taxon>
        <taxon>Ustilaginomycotina</taxon>
        <taxon>Exobasidiomycetes</taxon>
        <taxon>Ceraceosorales</taxon>
        <taxon>Ceraceosoraceae</taxon>
        <taxon>Ceraceosorus</taxon>
    </lineage>
</organism>
<feature type="compositionally biased region" description="Polar residues" evidence="1">
    <location>
        <begin position="33"/>
        <end position="46"/>
    </location>
</feature>
<keyword evidence="3" id="KW-1185">Reference proteome</keyword>
<dbReference type="GeneID" id="37038954"/>
<feature type="compositionally biased region" description="Polar residues" evidence="1">
    <location>
        <begin position="146"/>
        <end position="167"/>
    </location>
</feature>
<feature type="compositionally biased region" description="Acidic residues" evidence="1">
    <location>
        <begin position="803"/>
        <end position="813"/>
    </location>
</feature>
<dbReference type="OrthoDB" id="2139606at2759"/>
<feature type="compositionally biased region" description="Low complexity" evidence="1">
    <location>
        <begin position="191"/>
        <end position="204"/>
    </location>
</feature>
<sequence length="908" mass="96690">MSTRMAYPPNEELAAQPAFRRRDPTPEADANRSAPTSISAPVSRNPSSLSLSALTLSLSRPSAHVFPALPQRLDRDRDQLRTQSHSDVESESQSETEGETDTDWEAETEVEAHSASEADSDTAVEFCAGPQHARDGMHVVGEAGPSSYQRIRSGQHSPETPRASAQSAHYFGSTDLARKGSRNLGDERRNTTSASGRSPRTSSRPPSPGRDAHLGRHDESIVTDAARRNTLVKARLAKSSPLIAATELSPLSTSRSFNEASTSSRAEGEAGAEASPRGWNRHRARSWANDPGLAFTPRTPRAGSPVQIALTNSEAGQTGADLVRATSDRRRRRAGSGSSSVGAISGATTNAPTSSYSSLQTSAAQPRNFAGSASAAAPSSAPTPTIAPTGAATDADIAWLAASLAQGLQHAASYRHSGNVDGSESANDRVSSPSGSPQALRALHEVTVRTANGNARNDLRSYSLPQSTTAIDEPCDLPPPYTPSRPVTPPRSSRTSTQSHSRNVSAPIGLEQGERGRAWPSTSRGERMSPPGDDDGLSPPSPLSRPLHLTEVGDEGAAAPSAWVMRRLLHPLRLLAAVPGSLGTFWLLRNAILCLIVNGCLMSPRSIQVEGPRQPSAAEFLVSTLWSISTAYHALSFTTLLLRRWLAYYALPSSVIRLMALQAICWPLVRLTLFIFGPRNPVGAWVVIGTTTAFSDTVARWVTSNIADAPEDFAGPSLTGSASGTSTPTASSRSNRRARREPSRRFWRAIMGAPSSRSVLTSADLSGGLGQNGPLPTSLSSRSAFTESEWESDAGLRSGGDDTMAETDLDDDAVLSAGSVTDDTSAAGLRRRRPNQSGGPERLFRGISSVGQIRRPTTQSGRRHRSISSGEPRRVFHWDVAMRRNVLPIALLGYVTMWTLLADTMKSS</sequence>
<feature type="compositionally biased region" description="Pro residues" evidence="1">
    <location>
        <begin position="476"/>
        <end position="489"/>
    </location>
</feature>
<gene>
    <name evidence="2" type="ORF">IE81DRAFT_367468</name>
</gene>
<reference evidence="2 3" key="1">
    <citation type="journal article" date="2018" name="Mol. Biol. Evol.">
        <title>Broad Genomic Sampling Reveals a Smut Pathogenic Ancestry of the Fungal Clade Ustilaginomycotina.</title>
        <authorList>
            <person name="Kijpornyongpan T."/>
            <person name="Mondo S.J."/>
            <person name="Barry K."/>
            <person name="Sandor L."/>
            <person name="Lee J."/>
            <person name="Lipzen A."/>
            <person name="Pangilinan J."/>
            <person name="LaButti K."/>
            <person name="Hainaut M."/>
            <person name="Henrissat B."/>
            <person name="Grigoriev I.V."/>
            <person name="Spatafora J.W."/>
            <person name="Aime M.C."/>
        </authorList>
    </citation>
    <scope>NUCLEOTIDE SEQUENCE [LARGE SCALE GENOMIC DNA]</scope>
    <source>
        <strain evidence="2 3">MCA 4658</strain>
    </source>
</reference>
<feature type="compositionally biased region" description="Polar residues" evidence="1">
    <location>
        <begin position="420"/>
        <end position="437"/>
    </location>
</feature>
<proteinExistence type="predicted"/>
<feature type="compositionally biased region" description="Low complexity" evidence="1">
    <location>
        <begin position="714"/>
        <end position="733"/>
    </location>
</feature>
<feature type="compositionally biased region" description="Low complexity" evidence="1">
    <location>
        <begin position="47"/>
        <end position="59"/>
    </location>
</feature>
<feature type="region of interest" description="Disordered" evidence="1">
    <location>
        <begin position="1"/>
        <end position="388"/>
    </location>
</feature>
<evidence type="ECO:0000256" key="1">
    <source>
        <dbReference type="SAM" id="MobiDB-lite"/>
    </source>
</evidence>
<dbReference type="GO" id="GO:0006487">
    <property type="term" value="P:protein N-linked glycosylation"/>
    <property type="evidence" value="ECO:0007669"/>
    <property type="project" value="TreeGrafter"/>
</dbReference>
<evidence type="ECO:0000313" key="3">
    <source>
        <dbReference type="Proteomes" id="UP000245783"/>
    </source>
</evidence>
<dbReference type="Proteomes" id="UP000245783">
    <property type="component" value="Unassembled WGS sequence"/>
</dbReference>
<feature type="compositionally biased region" description="Low complexity" evidence="1">
    <location>
        <begin position="490"/>
        <end position="502"/>
    </location>
</feature>
<dbReference type="AlphaFoldDB" id="A0A316VVT5"/>
<feature type="compositionally biased region" description="Acidic residues" evidence="1">
    <location>
        <begin position="89"/>
        <end position="109"/>
    </location>
</feature>
<dbReference type="InParanoid" id="A0A316VVT5"/>
<feature type="region of interest" description="Disordered" evidence="1">
    <location>
        <begin position="451"/>
        <end position="548"/>
    </location>
</feature>
<protein>
    <recommendedName>
        <fullName evidence="4">N-glycosylation protein EOS1</fullName>
    </recommendedName>
</protein>
<evidence type="ECO:0008006" key="4">
    <source>
        <dbReference type="Google" id="ProtNLM"/>
    </source>
</evidence>
<dbReference type="GO" id="GO:0034599">
    <property type="term" value="P:cellular response to oxidative stress"/>
    <property type="evidence" value="ECO:0007669"/>
    <property type="project" value="InterPro"/>
</dbReference>
<dbReference type="PANTHER" id="PTHR28147:SF1">
    <property type="entry name" value="N-GLYCOSYLATION PROTEIN EOS1"/>
    <property type="match status" value="1"/>
</dbReference>
<feature type="compositionally biased region" description="Polar residues" evidence="1">
    <location>
        <begin position="774"/>
        <end position="786"/>
    </location>
</feature>
<dbReference type="STRING" id="1522189.A0A316VVT5"/>
<feature type="compositionally biased region" description="Low complexity" evidence="1">
    <location>
        <begin position="335"/>
        <end position="347"/>
    </location>
</feature>
<dbReference type="GO" id="GO:0005789">
    <property type="term" value="C:endoplasmic reticulum membrane"/>
    <property type="evidence" value="ECO:0007669"/>
    <property type="project" value="InterPro"/>
</dbReference>
<feature type="region of interest" description="Disordered" evidence="1">
    <location>
        <begin position="713"/>
        <end position="744"/>
    </location>
</feature>
<dbReference type="Pfam" id="PF12326">
    <property type="entry name" value="EOS1"/>
    <property type="match status" value="1"/>
</dbReference>
<dbReference type="EMBL" id="KZ819393">
    <property type="protein sequence ID" value="PWN41404.1"/>
    <property type="molecule type" value="Genomic_DNA"/>
</dbReference>